<dbReference type="OrthoDB" id="1929391at2759"/>
<dbReference type="FunFam" id="3.10.490.20:FF:000005">
    <property type="entry name" value="Dynein axonemal heavy chain 6"/>
    <property type="match status" value="1"/>
</dbReference>
<dbReference type="GO" id="GO:0045505">
    <property type="term" value="F:dynein intermediate chain binding"/>
    <property type="evidence" value="ECO:0007669"/>
    <property type="project" value="InterPro"/>
</dbReference>
<name>A0A8T2R6R7_CERRI</name>
<comment type="caution">
    <text evidence="10">The sequence shown here is derived from an EMBL/GenBank/DDBJ whole genome shotgun (WGS) entry which is preliminary data.</text>
</comment>
<dbReference type="PANTHER" id="PTHR22878:SF68">
    <property type="entry name" value="DYNEIN HEAVY CHAIN 6, AXONEMAL-LIKE"/>
    <property type="match status" value="1"/>
</dbReference>
<dbReference type="Gene3D" id="3.10.490.20">
    <property type="match status" value="1"/>
</dbReference>
<evidence type="ECO:0000313" key="10">
    <source>
        <dbReference type="EMBL" id="KAH7291471.1"/>
    </source>
</evidence>
<dbReference type="AlphaFoldDB" id="A0A8T2R6R7"/>
<evidence type="ECO:0000259" key="9">
    <source>
        <dbReference type="Pfam" id="PF18199"/>
    </source>
</evidence>
<dbReference type="GO" id="GO:0051959">
    <property type="term" value="F:dynein light intermediate chain binding"/>
    <property type="evidence" value="ECO:0007669"/>
    <property type="project" value="InterPro"/>
</dbReference>
<keyword evidence="3" id="KW-0963">Cytoplasm</keyword>
<dbReference type="InterPro" id="IPR043160">
    <property type="entry name" value="Dynein_C_barrel"/>
</dbReference>
<feature type="domain" description="Dynein heavy chain C-terminal" evidence="9">
    <location>
        <begin position="8"/>
        <end position="249"/>
    </location>
</feature>
<evidence type="ECO:0000256" key="2">
    <source>
        <dbReference type="ARBA" id="ARBA00004245"/>
    </source>
</evidence>
<evidence type="ECO:0000256" key="5">
    <source>
        <dbReference type="ARBA" id="ARBA00023054"/>
    </source>
</evidence>
<keyword evidence="6" id="KW-0969">Cilium</keyword>
<dbReference type="Proteomes" id="UP000825935">
    <property type="component" value="Chromosome 29"/>
</dbReference>
<keyword evidence="5" id="KW-0175">Coiled coil</keyword>
<keyword evidence="4" id="KW-0547">Nucleotide-binding</keyword>
<sequence>MMMKTWLSTLFQEFDRFNRLLSVMRSTLNELQRAIKGLVIMSSELGNMFMSFLHNQVPTLWTAVAYPSLKPLAPWLKDFHKRINFMRSRIKNGQPKCFWLPGFFFPEGFMRGTLQLHARKYQIPIDTLNFGFQVLDVESEEDITSSPNDGIYMSGLYLDGARWDKDNRCLSEAFPGEMYSKLPVIHFIPVVNYKPPPDEYQCPLYKTHVRAGTLTTTSASSNFVLSVSLKIHPRANPDFWILQAVALLCQIGN</sequence>
<evidence type="ECO:0000256" key="4">
    <source>
        <dbReference type="ARBA" id="ARBA00022741"/>
    </source>
</evidence>
<keyword evidence="7" id="KW-0206">Cytoskeleton</keyword>
<evidence type="ECO:0000256" key="1">
    <source>
        <dbReference type="ARBA" id="ARBA00004138"/>
    </source>
</evidence>
<dbReference type="InterPro" id="IPR041228">
    <property type="entry name" value="Dynein_C"/>
</dbReference>
<keyword evidence="8" id="KW-0966">Cell projection</keyword>
<dbReference type="GO" id="GO:0005929">
    <property type="term" value="C:cilium"/>
    <property type="evidence" value="ECO:0007669"/>
    <property type="project" value="UniProtKB-SubCell"/>
</dbReference>
<keyword evidence="11" id="KW-1185">Reference proteome</keyword>
<evidence type="ECO:0000256" key="3">
    <source>
        <dbReference type="ARBA" id="ARBA00022490"/>
    </source>
</evidence>
<gene>
    <name evidence="10" type="ORF">KP509_29G018100</name>
</gene>
<evidence type="ECO:0000256" key="7">
    <source>
        <dbReference type="ARBA" id="ARBA00023212"/>
    </source>
</evidence>
<dbReference type="Pfam" id="PF18199">
    <property type="entry name" value="Dynein_C"/>
    <property type="match status" value="1"/>
</dbReference>
<evidence type="ECO:0000256" key="6">
    <source>
        <dbReference type="ARBA" id="ARBA00023069"/>
    </source>
</evidence>
<dbReference type="GO" id="GO:0030286">
    <property type="term" value="C:dynein complex"/>
    <property type="evidence" value="ECO:0007669"/>
    <property type="project" value="InterPro"/>
</dbReference>
<dbReference type="InterPro" id="IPR026983">
    <property type="entry name" value="DHC"/>
</dbReference>
<accession>A0A8T2R6R7</accession>
<evidence type="ECO:0000256" key="8">
    <source>
        <dbReference type="ARBA" id="ARBA00023273"/>
    </source>
</evidence>
<dbReference type="EMBL" id="CM035434">
    <property type="protein sequence ID" value="KAH7291471.1"/>
    <property type="molecule type" value="Genomic_DNA"/>
</dbReference>
<comment type="subcellular location">
    <subcellularLocation>
        <location evidence="1">Cell projection</location>
        <location evidence="1">Cilium</location>
    </subcellularLocation>
    <subcellularLocation>
        <location evidence="2">Cytoplasm</location>
        <location evidence="2">Cytoskeleton</location>
    </subcellularLocation>
</comment>
<proteinExistence type="predicted"/>
<reference evidence="10" key="1">
    <citation type="submission" date="2021-08" db="EMBL/GenBank/DDBJ databases">
        <title>WGS assembly of Ceratopteris richardii.</title>
        <authorList>
            <person name="Marchant D.B."/>
            <person name="Chen G."/>
            <person name="Jenkins J."/>
            <person name="Shu S."/>
            <person name="Leebens-Mack J."/>
            <person name="Grimwood J."/>
            <person name="Schmutz J."/>
            <person name="Soltis P."/>
            <person name="Soltis D."/>
            <person name="Chen Z.-H."/>
        </authorList>
    </citation>
    <scope>NUCLEOTIDE SEQUENCE</scope>
    <source>
        <strain evidence="10">Whitten #5841</strain>
        <tissue evidence="10">Leaf</tissue>
    </source>
</reference>
<evidence type="ECO:0000313" key="11">
    <source>
        <dbReference type="Proteomes" id="UP000825935"/>
    </source>
</evidence>
<dbReference type="GO" id="GO:0007018">
    <property type="term" value="P:microtubule-based movement"/>
    <property type="evidence" value="ECO:0007669"/>
    <property type="project" value="InterPro"/>
</dbReference>
<protein>
    <recommendedName>
        <fullName evidence="9">Dynein heavy chain C-terminal domain-containing protein</fullName>
    </recommendedName>
</protein>
<organism evidence="10 11">
    <name type="scientific">Ceratopteris richardii</name>
    <name type="common">Triangle waterfern</name>
    <dbReference type="NCBI Taxonomy" id="49495"/>
    <lineage>
        <taxon>Eukaryota</taxon>
        <taxon>Viridiplantae</taxon>
        <taxon>Streptophyta</taxon>
        <taxon>Embryophyta</taxon>
        <taxon>Tracheophyta</taxon>
        <taxon>Polypodiopsida</taxon>
        <taxon>Polypodiidae</taxon>
        <taxon>Polypodiales</taxon>
        <taxon>Pteridineae</taxon>
        <taxon>Pteridaceae</taxon>
        <taxon>Parkerioideae</taxon>
        <taxon>Ceratopteris</taxon>
    </lineage>
</organism>
<dbReference type="PANTHER" id="PTHR22878">
    <property type="entry name" value="DYNEIN HEAVY CHAIN 6, AXONEMAL-LIKE-RELATED"/>
    <property type="match status" value="1"/>
</dbReference>
<dbReference type="GO" id="GO:0000166">
    <property type="term" value="F:nucleotide binding"/>
    <property type="evidence" value="ECO:0007669"/>
    <property type="project" value="UniProtKB-KW"/>
</dbReference>
<dbReference type="Gene3D" id="1.20.1270.280">
    <property type="match status" value="1"/>
</dbReference>